<proteinExistence type="predicted"/>
<evidence type="ECO:0000256" key="2">
    <source>
        <dbReference type="SAM" id="MobiDB-lite"/>
    </source>
</evidence>
<evidence type="ECO:0000313" key="6">
    <source>
        <dbReference type="Proteomes" id="UP000824037"/>
    </source>
</evidence>
<feature type="domain" description="FHA" evidence="4">
    <location>
        <begin position="311"/>
        <end position="363"/>
    </location>
</feature>
<dbReference type="Gene3D" id="2.60.200.20">
    <property type="match status" value="1"/>
</dbReference>
<dbReference type="Proteomes" id="UP000824037">
    <property type="component" value="Unassembled WGS sequence"/>
</dbReference>
<evidence type="ECO:0000256" key="3">
    <source>
        <dbReference type="SAM" id="Phobius"/>
    </source>
</evidence>
<name>A0A9D2ED70_9MICO</name>
<dbReference type="InterPro" id="IPR008984">
    <property type="entry name" value="SMAD_FHA_dom_sf"/>
</dbReference>
<protein>
    <submittedName>
        <fullName evidence="5">FHA domain-containing protein</fullName>
    </submittedName>
</protein>
<keyword evidence="1" id="KW-0597">Phosphoprotein</keyword>
<dbReference type="CDD" id="cd00060">
    <property type="entry name" value="FHA"/>
    <property type="match status" value="1"/>
</dbReference>
<organism evidence="5 6">
    <name type="scientific">Candidatus Ruania gallistercoris</name>
    <dbReference type="NCBI Taxonomy" id="2838746"/>
    <lineage>
        <taxon>Bacteria</taxon>
        <taxon>Bacillati</taxon>
        <taxon>Actinomycetota</taxon>
        <taxon>Actinomycetes</taxon>
        <taxon>Micrococcales</taxon>
        <taxon>Ruaniaceae</taxon>
        <taxon>Ruania</taxon>
    </lineage>
</organism>
<dbReference type="InterPro" id="IPR000253">
    <property type="entry name" value="FHA_dom"/>
</dbReference>
<dbReference type="SUPFAM" id="SSF49879">
    <property type="entry name" value="SMAD/FHA domain"/>
    <property type="match status" value="1"/>
</dbReference>
<feature type="compositionally biased region" description="Low complexity" evidence="2">
    <location>
        <begin position="212"/>
        <end position="242"/>
    </location>
</feature>
<feature type="transmembrane region" description="Helical" evidence="3">
    <location>
        <begin position="125"/>
        <end position="156"/>
    </location>
</feature>
<dbReference type="Pfam" id="PF00498">
    <property type="entry name" value="FHA"/>
    <property type="match status" value="1"/>
</dbReference>
<keyword evidence="3" id="KW-0812">Transmembrane</keyword>
<feature type="region of interest" description="Disordered" evidence="2">
    <location>
        <begin position="205"/>
        <end position="281"/>
    </location>
</feature>
<comment type="caution">
    <text evidence="5">The sequence shown here is derived from an EMBL/GenBank/DDBJ whole genome shotgun (WGS) entry which is preliminary data.</text>
</comment>
<gene>
    <name evidence="5" type="ORF">H9815_04445</name>
</gene>
<keyword evidence="3" id="KW-0472">Membrane</keyword>
<sequence length="401" mass="40582">MLDLIGDEASGYLSAPAERSRWQDTWTMQRTRREALALLARTYGSWARTLAGALASALLLGGSVVLGLGVTALADDGDLVAVLLMVAAVLLLLAGLAGGGYVLFTGTRVVGALRAWSAARAADGGPGLAVLFTPAVVVRLVLAAVLLVGAVTLVLVRTGALSIETAEQAGDALSQWLAAAVAAGSAAAAVSGAVRTALALRRRPGTPVSGWQAQHGSPAASGGAPAAQQWAPEQWAPQPAGPTTTEHGPGYPGPGADTSAPAAEPGAGEGTAESAEEEWAATRMVSDLQPAPAPLQARSADGQVVTAEGVTLVGRSPQGRPGEQIAALLALTDTAVSKTHLALRLAEGRIWVTDRASTNGTVLLRDGGTESLTPWQETPLAPGDRLLVGATTMDIEHVDQA</sequence>
<dbReference type="PROSITE" id="PS50006">
    <property type="entry name" value="FHA_DOMAIN"/>
    <property type="match status" value="1"/>
</dbReference>
<dbReference type="AlphaFoldDB" id="A0A9D2ED70"/>
<reference evidence="5" key="2">
    <citation type="submission" date="2021-04" db="EMBL/GenBank/DDBJ databases">
        <authorList>
            <person name="Gilroy R."/>
        </authorList>
    </citation>
    <scope>NUCLEOTIDE SEQUENCE</scope>
    <source>
        <strain evidence="5">ChiGjej4B4-7305</strain>
    </source>
</reference>
<accession>A0A9D2ED70</accession>
<evidence type="ECO:0000256" key="1">
    <source>
        <dbReference type="ARBA" id="ARBA00022553"/>
    </source>
</evidence>
<feature type="transmembrane region" description="Helical" evidence="3">
    <location>
        <begin position="50"/>
        <end position="74"/>
    </location>
</feature>
<feature type="transmembrane region" description="Helical" evidence="3">
    <location>
        <begin position="176"/>
        <end position="194"/>
    </location>
</feature>
<reference evidence="5" key="1">
    <citation type="journal article" date="2021" name="PeerJ">
        <title>Extensive microbial diversity within the chicken gut microbiome revealed by metagenomics and culture.</title>
        <authorList>
            <person name="Gilroy R."/>
            <person name="Ravi A."/>
            <person name="Getino M."/>
            <person name="Pursley I."/>
            <person name="Horton D.L."/>
            <person name="Alikhan N.F."/>
            <person name="Baker D."/>
            <person name="Gharbi K."/>
            <person name="Hall N."/>
            <person name="Watson M."/>
            <person name="Adriaenssens E.M."/>
            <person name="Foster-Nyarko E."/>
            <person name="Jarju S."/>
            <person name="Secka A."/>
            <person name="Antonio M."/>
            <person name="Oren A."/>
            <person name="Chaudhuri R.R."/>
            <person name="La Ragione R."/>
            <person name="Hildebrand F."/>
            <person name="Pallen M.J."/>
        </authorList>
    </citation>
    <scope>NUCLEOTIDE SEQUENCE</scope>
    <source>
        <strain evidence="5">ChiGjej4B4-7305</strain>
    </source>
</reference>
<evidence type="ECO:0000313" key="5">
    <source>
        <dbReference type="EMBL" id="HIZ35006.1"/>
    </source>
</evidence>
<evidence type="ECO:0000259" key="4">
    <source>
        <dbReference type="PROSITE" id="PS50006"/>
    </source>
</evidence>
<feature type="transmembrane region" description="Helical" evidence="3">
    <location>
        <begin position="80"/>
        <end position="104"/>
    </location>
</feature>
<keyword evidence="3" id="KW-1133">Transmembrane helix</keyword>
<dbReference type="EMBL" id="DXBY01000072">
    <property type="protein sequence ID" value="HIZ35006.1"/>
    <property type="molecule type" value="Genomic_DNA"/>
</dbReference>
<feature type="compositionally biased region" description="Low complexity" evidence="2">
    <location>
        <begin position="258"/>
        <end position="273"/>
    </location>
</feature>